<dbReference type="NCBIfam" id="TIGR01428">
    <property type="entry name" value="HAD_type_II"/>
    <property type="match status" value="1"/>
</dbReference>
<evidence type="ECO:0000256" key="3">
    <source>
        <dbReference type="RuleBase" id="RU368077"/>
    </source>
</evidence>
<dbReference type="CDD" id="cd02588">
    <property type="entry name" value="HAD_L2-DEX"/>
    <property type="match status" value="1"/>
</dbReference>
<dbReference type="InterPro" id="IPR023198">
    <property type="entry name" value="PGP-like_dom2"/>
</dbReference>
<dbReference type="EC" id="3.8.1.2" evidence="3"/>
<dbReference type="SFLD" id="SFLDS00003">
    <property type="entry name" value="Haloacid_Dehalogenase"/>
    <property type="match status" value="1"/>
</dbReference>
<dbReference type="Pfam" id="PF00702">
    <property type="entry name" value="Hydrolase"/>
    <property type="match status" value="1"/>
</dbReference>
<evidence type="ECO:0000313" key="7">
    <source>
        <dbReference type="Proteomes" id="UP000439591"/>
    </source>
</evidence>
<dbReference type="SFLD" id="SFLDG01129">
    <property type="entry name" value="C1.5:_HAD__Beta-PGM__Phosphata"/>
    <property type="match status" value="1"/>
</dbReference>
<dbReference type="SUPFAM" id="SSF56784">
    <property type="entry name" value="HAD-like"/>
    <property type="match status" value="1"/>
</dbReference>
<dbReference type="InterPro" id="IPR036412">
    <property type="entry name" value="HAD-like_sf"/>
</dbReference>
<dbReference type="NCBIfam" id="TIGR01493">
    <property type="entry name" value="HAD-SF-IA-v2"/>
    <property type="match status" value="1"/>
</dbReference>
<comment type="catalytic activity">
    <reaction evidence="3">
        <text>an (S)-2-haloacid + H2O = a (2R)-2-hydroxycarboxylate + a halide anion + H(+)</text>
        <dbReference type="Rhea" id="RHEA:11192"/>
        <dbReference type="ChEBI" id="CHEBI:15377"/>
        <dbReference type="ChEBI" id="CHEBI:15378"/>
        <dbReference type="ChEBI" id="CHEBI:16042"/>
        <dbReference type="ChEBI" id="CHEBI:58314"/>
        <dbReference type="ChEBI" id="CHEBI:137405"/>
        <dbReference type="EC" id="3.8.1.2"/>
    </reaction>
</comment>
<dbReference type="InterPro" id="IPR023214">
    <property type="entry name" value="HAD_sf"/>
</dbReference>
<dbReference type="Proteomes" id="UP000435877">
    <property type="component" value="Unassembled WGS sequence"/>
</dbReference>
<sequence>MKWVLSCGVNARKVWPVLPLLLVFLIGSPTVNSATEDGAMPLPKVVIFDVNETLLDLAPLRRSVGQVLPGGEQLLAQWFSTMLHYSLVETLTGNYHDFGQIGTAALMMVAESKGVELDPAVARQAIAGTITQLPAHADVVPALKVFKARGFKVVSLTNSSNAGVAAQFKFAGITEYFERRFSVEDIQAYKPDPRPYRWVLEQLDVEAKDVLMVAAHPWDLAGAKSVGLQTAFVQRPGTVLYPLVERPDYVVDDLQQLLDMLKEK</sequence>
<name>A0A5S9MU51_9GAMM</name>
<gene>
    <name evidence="5" type="ORF">IHBHHGIJ_00874</name>
    <name evidence="4" type="ORF">KFEGEMFD_00277</name>
</gene>
<protein>
    <recommendedName>
        <fullName evidence="3">(S)-2-haloacid dehalogenase</fullName>
        <ecNumber evidence="3">3.8.1.2</ecNumber>
    </recommendedName>
    <alternativeName>
        <fullName evidence="3">2-haloalkanoic acid dehalogenase</fullName>
    </alternativeName>
    <alternativeName>
        <fullName evidence="3">Halocarboxylic acid halidohydrolase</fullName>
    </alternativeName>
    <alternativeName>
        <fullName evidence="3">L-2-haloacid dehalogenase</fullName>
    </alternativeName>
</protein>
<evidence type="ECO:0000313" key="5">
    <source>
        <dbReference type="EMBL" id="CAA0085691.1"/>
    </source>
</evidence>
<dbReference type="InterPro" id="IPR006439">
    <property type="entry name" value="HAD-SF_hydro_IA"/>
</dbReference>
<accession>A0A5S9MU51</accession>
<dbReference type="PANTHER" id="PTHR43316">
    <property type="entry name" value="HYDROLASE, HALOACID DELAHOGENASE-RELATED"/>
    <property type="match status" value="1"/>
</dbReference>
<dbReference type="InterPro" id="IPR051540">
    <property type="entry name" value="S-2-haloacid_dehalogenase"/>
</dbReference>
<comment type="function">
    <text evidence="3">Catalyzes the hydrolytic dehalogenation of small (S)-2-haloalkanoic acids to yield the corresponding (R)-2-hydroxyalkanoic acids.</text>
</comment>
<dbReference type="RefSeq" id="WP_159267532.1">
    <property type="nucleotide sequence ID" value="NZ_CACSIK010000001.1"/>
</dbReference>
<dbReference type="PANTHER" id="PTHR43316:SF3">
    <property type="entry name" value="HALOACID DEHALOGENASE, TYPE II (AFU_ORTHOLOGUE AFUA_2G07750)-RELATED"/>
    <property type="match status" value="1"/>
</dbReference>
<dbReference type="EMBL" id="CACSIM010000001">
    <property type="protein sequence ID" value="CAA0080421.1"/>
    <property type="molecule type" value="Genomic_DNA"/>
</dbReference>
<evidence type="ECO:0000256" key="2">
    <source>
        <dbReference type="ARBA" id="ARBA00022801"/>
    </source>
</evidence>
<dbReference type="AlphaFoldDB" id="A0A5S9MU51"/>
<evidence type="ECO:0000256" key="1">
    <source>
        <dbReference type="ARBA" id="ARBA00008106"/>
    </source>
</evidence>
<keyword evidence="6" id="KW-1185">Reference proteome</keyword>
<proteinExistence type="inferred from homology"/>
<dbReference type="Proteomes" id="UP000439591">
    <property type="component" value="Unassembled WGS sequence"/>
</dbReference>
<evidence type="ECO:0000313" key="6">
    <source>
        <dbReference type="Proteomes" id="UP000435877"/>
    </source>
</evidence>
<reference evidence="6 7" key="1">
    <citation type="submission" date="2019-11" db="EMBL/GenBank/DDBJ databases">
        <authorList>
            <person name="Holert J."/>
        </authorList>
    </citation>
    <scope>NUCLEOTIDE SEQUENCE [LARGE SCALE GENOMIC DNA]</scope>
    <source>
        <strain evidence="4">BC3_2A</strain>
        <strain evidence="5">SB11_1A</strain>
    </source>
</reference>
<keyword evidence="2 3" id="KW-0378">Hydrolase</keyword>
<dbReference type="GO" id="GO:0018784">
    <property type="term" value="F:(S)-2-haloacid dehalogenase activity"/>
    <property type="evidence" value="ECO:0007669"/>
    <property type="project" value="UniProtKB-UniRule"/>
</dbReference>
<dbReference type="InterPro" id="IPR006328">
    <property type="entry name" value="2-HAD"/>
</dbReference>
<organism evidence="4 7">
    <name type="scientific">Zhongshania aliphaticivorans</name>
    <dbReference type="NCBI Taxonomy" id="1470434"/>
    <lineage>
        <taxon>Bacteria</taxon>
        <taxon>Pseudomonadati</taxon>
        <taxon>Pseudomonadota</taxon>
        <taxon>Gammaproteobacteria</taxon>
        <taxon>Cellvibrionales</taxon>
        <taxon>Spongiibacteraceae</taxon>
        <taxon>Zhongshania</taxon>
    </lineage>
</organism>
<comment type="similarity">
    <text evidence="1 3">Belongs to the HAD-like hydrolase superfamily. S-2-haloalkanoic acid dehalogenase family.</text>
</comment>
<evidence type="ECO:0000313" key="4">
    <source>
        <dbReference type="EMBL" id="CAA0080421.1"/>
    </source>
</evidence>
<dbReference type="EMBL" id="CACSIK010000001">
    <property type="protein sequence ID" value="CAA0085691.1"/>
    <property type="molecule type" value="Genomic_DNA"/>
</dbReference>
<dbReference type="Gene3D" id="1.10.150.240">
    <property type="entry name" value="Putative phosphatase, domain 2"/>
    <property type="match status" value="1"/>
</dbReference>
<dbReference type="OrthoDB" id="5865007at2"/>
<dbReference type="Gene3D" id="3.40.50.1000">
    <property type="entry name" value="HAD superfamily/HAD-like"/>
    <property type="match status" value="1"/>
</dbReference>